<dbReference type="AlphaFoldDB" id="A0A4V0YE08"/>
<proteinExistence type="predicted"/>
<keyword evidence="2" id="KW-1185">Reference proteome</keyword>
<name>A0A4V0YE08_9MICO</name>
<dbReference type="OrthoDB" id="2408361at2"/>
<protein>
    <submittedName>
        <fullName evidence="1">Uncharacterized protein</fullName>
    </submittedName>
</protein>
<dbReference type="Pfam" id="PF17914">
    <property type="entry name" value="HopA1"/>
    <property type="match status" value="1"/>
</dbReference>
<organism evidence="1 2">
    <name type="scientific">Xylanimonas allomyrinae</name>
    <dbReference type="NCBI Taxonomy" id="2509459"/>
    <lineage>
        <taxon>Bacteria</taxon>
        <taxon>Bacillati</taxon>
        <taxon>Actinomycetota</taxon>
        <taxon>Actinomycetes</taxon>
        <taxon>Micrococcales</taxon>
        <taxon>Promicromonosporaceae</taxon>
        <taxon>Xylanimonas</taxon>
    </lineage>
</organism>
<dbReference type="Proteomes" id="UP000291758">
    <property type="component" value="Chromosome"/>
</dbReference>
<sequence>MNAHLRGPSAADLAAMIDVDTDHRTITVRGETLALDGDNPGRGLTAWLYATLHAGSPGAIATTALLPDEAFEREIREALTDPGVQVAIDPARIAVSAPVGEVAELHRVRVLFDEADITEVDGRRYARVSSLRPNLTPGFFMFVHDAAQAATPTAEVHRHYVRFEDPRAALAFWAPTLDLLVAAGLSFRSKILSRPGSFPRNDSVVFYSSTDVDRVEGIIAGEMATLAMTPTGSPLCAQVAPGLYRAADPLRLQGREESFGQSRCAAVAAAIVATLTRAGAFQDHLEEALAGAGILIEDVSRNASRPHAAQVAA</sequence>
<dbReference type="RefSeq" id="WP_129202808.1">
    <property type="nucleotide sequence ID" value="NZ_CP035495.1"/>
</dbReference>
<evidence type="ECO:0000313" key="1">
    <source>
        <dbReference type="EMBL" id="QAY62561.1"/>
    </source>
</evidence>
<accession>A0A4V0YE08</accession>
<reference evidence="1 2" key="1">
    <citation type="submission" date="2019-01" db="EMBL/GenBank/DDBJ databases">
        <title>Genome sequencing of strain 2JSPR-7.</title>
        <authorList>
            <person name="Heo J."/>
            <person name="Kim S.-J."/>
            <person name="Kim J.-S."/>
            <person name="Hong S.-B."/>
            <person name="Kwon S.-W."/>
        </authorList>
    </citation>
    <scope>NUCLEOTIDE SEQUENCE [LARGE SCALE GENOMIC DNA]</scope>
    <source>
        <strain evidence="1 2">2JSPR-7</strain>
    </source>
</reference>
<dbReference type="EMBL" id="CP035495">
    <property type="protein sequence ID" value="QAY62561.1"/>
    <property type="molecule type" value="Genomic_DNA"/>
</dbReference>
<gene>
    <name evidence="1" type="ORF">ET495_04085</name>
</gene>
<dbReference type="InterPro" id="IPR040871">
    <property type="entry name" value="HopA1"/>
</dbReference>
<evidence type="ECO:0000313" key="2">
    <source>
        <dbReference type="Proteomes" id="UP000291758"/>
    </source>
</evidence>
<dbReference type="KEGG" id="xyl:ET495_04085"/>